<dbReference type="Pfam" id="PF01421">
    <property type="entry name" value="Reprolysin"/>
    <property type="match status" value="1"/>
</dbReference>
<comment type="caution">
    <text evidence="1">Lacks conserved residue(s) required for the propagation of feature annotation.</text>
</comment>
<dbReference type="PANTHER" id="PTHR11905:SF237">
    <property type="entry name" value="MIND-MELD, ISOFORM J"/>
    <property type="match status" value="1"/>
</dbReference>
<feature type="domain" description="Peptidase M12B" evidence="2">
    <location>
        <begin position="18"/>
        <end position="147"/>
    </location>
</feature>
<name>A0A9D4Q2Y3_RHISA</name>
<dbReference type="PANTHER" id="PTHR11905">
    <property type="entry name" value="ADAM A DISINTEGRIN AND METALLOPROTEASE DOMAIN"/>
    <property type="match status" value="1"/>
</dbReference>
<feature type="binding site" evidence="1">
    <location>
        <position position="125"/>
    </location>
    <ligand>
        <name>Zn(2+)</name>
        <dbReference type="ChEBI" id="CHEBI:29105"/>
        <note>catalytic</note>
    </ligand>
</feature>
<evidence type="ECO:0000313" key="4">
    <source>
        <dbReference type="Proteomes" id="UP000821837"/>
    </source>
</evidence>
<dbReference type="SUPFAM" id="SSF55486">
    <property type="entry name" value="Metalloproteases ('zincins'), catalytic domain"/>
    <property type="match status" value="1"/>
</dbReference>
<gene>
    <name evidence="3" type="ORF">HPB52_021282</name>
</gene>
<evidence type="ECO:0000259" key="2">
    <source>
        <dbReference type="PROSITE" id="PS50215"/>
    </source>
</evidence>
<feature type="binding site" evidence="1">
    <location>
        <position position="131"/>
    </location>
    <ligand>
        <name>Zn(2+)</name>
        <dbReference type="ChEBI" id="CHEBI:29105"/>
        <note>catalytic</note>
    </ligand>
</feature>
<dbReference type="Gene3D" id="3.40.390.10">
    <property type="entry name" value="Collagenase (Catalytic Domain)"/>
    <property type="match status" value="1"/>
</dbReference>
<keyword evidence="4" id="KW-1185">Reference proteome</keyword>
<dbReference type="InterPro" id="IPR001590">
    <property type="entry name" value="Peptidase_M12B"/>
</dbReference>
<dbReference type="InterPro" id="IPR024079">
    <property type="entry name" value="MetalloPept_cat_dom_sf"/>
</dbReference>
<dbReference type="VEuPathDB" id="VectorBase:RSAN_027824"/>
<evidence type="ECO:0000313" key="3">
    <source>
        <dbReference type="EMBL" id="KAH7963515.1"/>
    </source>
</evidence>
<comment type="caution">
    <text evidence="3">The sequence shown here is derived from an EMBL/GenBank/DDBJ whole genome shotgun (WGS) entry which is preliminary data.</text>
</comment>
<evidence type="ECO:0000256" key="1">
    <source>
        <dbReference type="PROSITE-ProRule" id="PRU00276"/>
    </source>
</evidence>
<dbReference type="GO" id="GO:0046872">
    <property type="term" value="F:metal ion binding"/>
    <property type="evidence" value="ECO:0007669"/>
    <property type="project" value="UniProtKB-KW"/>
</dbReference>
<dbReference type="AlphaFoldDB" id="A0A9D4Q2Y3"/>
<proteinExistence type="predicted"/>
<accession>A0A9D4Q2Y3</accession>
<dbReference type="GO" id="GO:0006508">
    <property type="term" value="P:proteolysis"/>
    <property type="evidence" value="ECO:0007669"/>
    <property type="project" value="InterPro"/>
</dbReference>
<reference evidence="3" key="1">
    <citation type="journal article" date="2020" name="Cell">
        <title>Large-Scale Comparative Analyses of Tick Genomes Elucidate Their Genetic Diversity and Vector Capacities.</title>
        <authorList>
            <consortium name="Tick Genome and Microbiome Consortium (TIGMIC)"/>
            <person name="Jia N."/>
            <person name="Wang J."/>
            <person name="Shi W."/>
            <person name="Du L."/>
            <person name="Sun Y."/>
            <person name="Zhan W."/>
            <person name="Jiang J.F."/>
            <person name="Wang Q."/>
            <person name="Zhang B."/>
            <person name="Ji P."/>
            <person name="Bell-Sakyi L."/>
            <person name="Cui X.M."/>
            <person name="Yuan T.T."/>
            <person name="Jiang B.G."/>
            <person name="Yang W.F."/>
            <person name="Lam T.T."/>
            <person name="Chang Q.C."/>
            <person name="Ding S.J."/>
            <person name="Wang X.J."/>
            <person name="Zhu J.G."/>
            <person name="Ruan X.D."/>
            <person name="Zhao L."/>
            <person name="Wei J.T."/>
            <person name="Ye R.Z."/>
            <person name="Que T.C."/>
            <person name="Du C.H."/>
            <person name="Zhou Y.H."/>
            <person name="Cheng J.X."/>
            <person name="Dai P.F."/>
            <person name="Guo W.B."/>
            <person name="Han X.H."/>
            <person name="Huang E.J."/>
            <person name="Li L.F."/>
            <person name="Wei W."/>
            <person name="Gao Y.C."/>
            <person name="Liu J.Z."/>
            <person name="Shao H.Z."/>
            <person name="Wang X."/>
            <person name="Wang C.C."/>
            <person name="Yang T.C."/>
            <person name="Huo Q.B."/>
            <person name="Li W."/>
            <person name="Chen H.Y."/>
            <person name="Chen S.E."/>
            <person name="Zhou L.G."/>
            <person name="Ni X.B."/>
            <person name="Tian J.H."/>
            <person name="Sheng Y."/>
            <person name="Liu T."/>
            <person name="Pan Y.S."/>
            <person name="Xia L.Y."/>
            <person name="Li J."/>
            <person name="Zhao F."/>
            <person name="Cao W.C."/>
        </authorList>
    </citation>
    <scope>NUCLEOTIDE SEQUENCE</scope>
    <source>
        <strain evidence="3">Rsan-2018</strain>
    </source>
</reference>
<organism evidence="3 4">
    <name type="scientific">Rhipicephalus sanguineus</name>
    <name type="common">Brown dog tick</name>
    <name type="synonym">Ixodes sanguineus</name>
    <dbReference type="NCBI Taxonomy" id="34632"/>
    <lineage>
        <taxon>Eukaryota</taxon>
        <taxon>Metazoa</taxon>
        <taxon>Ecdysozoa</taxon>
        <taxon>Arthropoda</taxon>
        <taxon>Chelicerata</taxon>
        <taxon>Arachnida</taxon>
        <taxon>Acari</taxon>
        <taxon>Parasitiformes</taxon>
        <taxon>Ixodida</taxon>
        <taxon>Ixodoidea</taxon>
        <taxon>Ixodidae</taxon>
        <taxon>Rhipicephalinae</taxon>
        <taxon>Rhipicephalus</taxon>
        <taxon>Rhipicephalus</taxon>
    </lineage>
</organism>
<dbReference type="GO" id="GO:0004222">
    <property type="term" value="F:metalloendopeptidase activity"/>
    <property type="evidence" value="ECO:0007669"/>
    <property type="project" value="InterPro"/>
</dbReference>
<dbReference type="PROSITE" id="PS50215">
    <property type="entry name" value="ADAM_MEPRO"/>
    <property type="match status" value="1"/>
</dbReference>
<protein>
    <recommendedName>
        <fullName evidence="2">Peptidase M12B domain-containing protein</fullName>
    </recommendedName>
</protein>
<dbReference type="Proteomes" id="UP000821837">
    <property type="component" value="Chromosome 3"/>
</dbReference>
<keyword evidence="1" id="KW-0862">Zinc</keyword>
<sequence length="147" mass="16257">MYALLWQQELCYNRGLGGIALEYFRTVNTRVSIVYLETWATGDQVEHTTDIRQALLNFVDYSAKNLYKQAVDATHLLTGRHFPSREVGMAIPDTVCTAKAVGISQDTNVYEPHLVASTVTHMLGHNLGMSHDDSVATSVGRGIVAIF</sequence>
<feature type="binding site" evidence="1">
    <location>
        <position position="121"/>
    </location>
    <ligand>
        <name>Zn(2+)</name>
        <dbReference type="ChEBI" id="CHEBI:29105"/>
        <note>catalytic</note>
    </ligand>
</feature>
<dbReference type="EMBL" id="JABSTV010001249">
    <property type="protein sequence ID" value="KAH7963515.1"/>
    <property type="molecule type" value="Genomic_DNA"/>
</dbReference>
<reference evidence="3" key="2">
    <citation type="submission" date="2021-09" db="EMBL/GenBank/DDBJ databases">
        <authorList>
            <person name="Jia N."/>
            <person name="Wang J."/>
            <person name="Shi W."/>
            <person name="Du L."/>
            <person name="Sun Y."/>
            <person name="Zhan W."/>
            <person name="Jiang J."/>
            <person name="Wang Q."/>
            <person name="Zhang B."/>
            <person name="Ji P."/>
            <person name="Sakyi L.B."/>
            <person name="Cui X."/>
            <person name="Yuan T."/>
            <person name="Jiang B."/>
            <person name="Yang W."/>
            <person name="Lam T.T.-Y."/>
            <person name="Chang Q."/>
            <person name="Ding S."/>
            <person name="Wang X."/>
            <person name="Zhu J."/>
            <person name="Ruan X."/>
            <person name="Zhao L."/>
            <person name="Wei J."/>
            <person name="Que T."/>
            <person name="Du C."/>
            <person name="Cheng J."/>
            <person name="Dai P."/>
            <person name="Han X."/>
            <person name="Huang E."/>
            <person name="Gao Y."/>
            <person name="Liu J."/>
            <person name="Shao H."/>
            <person name="Ye R."/>
            <person name="Li L."/>
            <person name="Wei W."/>
            <person name="Wang X."/>
            <person name="Wang C."/>
            <person name="Huo Q."/>
            <person name="Li W."/>
            <person name="Guo W."/>
            <person name="Chen H."/>
            <person name="Chen S."/>
            <person name="Zhou L."/>
            <person name="Zhou L."/>
            <person name="Ni X."/>
            <person name="Tian J."/>
            <person name="Zhou Y."/>
            <person name="Sheng Y."/>
            <person name="Liu T."/>
            <person name="Pan Y."/>
            <person name="Xia L."/>
            <person name="Li J."/>
            <person name="Zhao F."/>
            <person name="Cao W."/>
        </authorList>
    </citation>
    <scope>NUCLEOTIDE SEQUENCE</scope>
    <source>
        <strain evidence="3">Rsan-2018</strain>
        <tissue evidence="3">Larvae</tissue>
    </source>
</reference>
<keyword evidence="1" id="KW-0479">Metal-binding</keyword>